<dbReference type="PaxDb" id="67767-A0A0J7K3G3"/>
<comment type="caution">
    <text evidence="1">The sequence shown here is derived from an EMBL/GenBank/DDBJ whole genome shotgun (WGS) entry which is preliminary data.</text>
</comment>
<proteinExistence type="predicted"/>
<sequence>MVELLQFFMPGRQLAVQVAQLQLVLARLLFVAQQGLLPHGRLLLRLLQRLLQQPQFGFMLRVRLLHSQTGDQPPQQHADRDAANPINQTGIHPASCCTLPFRRFARPLPVTLRGGCMDVQPDFARRAQYCAALRNLARNQPSHWLSHLMPNAPGARMPNAQIIADVTLANWK</sequence>
<name>A0A0J7K3G3_LASNI</name>
<dbReference type="EMBL" id="LBMM01015335">
    <property type="protein sequence ID" value="KMQ84854.1"/>
    <property type="molecule type" value="Genomic_DNA"/>
</dbReference>
<reference evidence="1 2" key="1">
    <citation type="submission" date="2015-04" db="EMBL/GenBank/DDBJ databases">
        <title>Lasius niger genome sequencing.</title>
        <authorList>
            <person name="Konorov E.A."/>
            <person name="Nikitin M.A."/>
            <person name="Kirill M.V."/>
            <person name="Chang P."/>
        </authorList>
    </citation>
    <scope>NUCLEOTIDE SEQUENCE [LARGE SCALE GENOMIC DNA]</scope>
    <source>
        <tissue evidence="1">Whole</tissue>
    </source>
</reference>
<dbReference type="AlphaFoldDB" id="A0A0J7K3G3"/>
<protein>
    <submittedName>
        <fullName evidence="1">Uncharacterized protein</fullName>
    </submittedName>
</protein>
<gene>
    <name evidence="1" type="ORF">RF55_17003</name>
</gene>
<evidence type="ECO:0000313" key="2">
    <source>
        <dbReference type="Proteomes" id="UP000036403"/>
    </source>
</evidence>
<dbReference type="Proteomes" id="UP000036403">
    <property type="component" value="Unassembled WGS sequence"/>
</dbReference>
<accession>A0A0J7K3G3</accession>
<keyword evidence="2" id="KW-1185">Reference proteome</keyword>
<evidence type="ECO:0000313" key="1">
    <source>
        <dbReference type="EMBL" id="KMQ84854.1"/>
    </source>
</evidence>
<organism evidence="1 2">
    <name type="scientific">Lasius niger</name>
    <name type="common">Black garden ant</name>
    <dbReference type="NCBI Taxonomy" id="67767"/>
    <lineage>
        <taxon>Eukaryota</taxon>
        <taxon>Metazoa</taxon>
        <taxon>Ecdysozoa</taxon>
        <taxon>Arthropoda</taxon>
        <taxon>Hexapoda</taxon>
        <taxon>Insecta</taxon>
        <taxon>Pterygota</taxon>
        <taxon>Neoptera</taxon>
        <taxon>Endopterygota</taxon>
        <taxon>Hymenoptera</taxon>
        <taxon>Apocrita</taxon>
        <taxon>Aculeata</taxon>
        <taxon>Formicoidea</taxon>
        <taxon>Formicidae</taxon>
        <taxon>Formicinae</taxon>
        <taxon>Lasius</taxon>
        <taxon>Lasius</taxon>
    </lineage>
</organism>